<reference evidence="3" key="1">
    <citation type="journal article" date="2023" name="Mol. Phylogenet. Evol.">
        <title>Genome-scale phylogeny and comparative genomics of the fungal order Sordariales.</title>
        <authorList>
            <person name="Hensen N."/>
            <person name="Bonometti L."/>
            <person name="Westerberg I."/>
            <person name="Brannstrom I.O."/>
            <person name="Guillou S."/>
            <person name="Cros-Aarteil S."/>
            <person name="Calhoun S."/>
            <person name="Haridas S."/>
            <person name="Kuo A."/>
            <person name="Mondo S."/>
            <person name="Pangilinan J."/>
            <person name="Riley R."/>
            <person name="LaButti K."/>
            <person name="Andreopoulos B."/>
            <person name="Lipzen A."/>
            <person name="Chen C."/>
            <person name="Yan M."/>
            <person name="Daum C."/>
            <person name="Ng V."/>
            <person name="Clum A."/>
            <person name="Steindorff A."/>
            <person name="Ohm R.A."/>
            <person name="Martin F."/>
            <person name="Silar P."/>
            <person name="Natvig D.O."/>
            <person name="Lalanne C."/>
            <person name="Gautier V."/>
            <person name="Ament-Velasquez S.L."/>
            <person name="Kruys A."/>
            <person name="Hutchinson M.I."/>
            <person name="Powell A.J."/>
            <person name="Barry K."/>
            <person name="Miller A.N."/>
            <person name="Grigoriev I.V."/>
            <person name="Debuchy R."/>
            <person name="Gladieux P."/>
            <person name="Hiltunen Thoren M."/>
            <person name="Johannesson H."/>
        </authorList>
    </citation>
    <scope>NUCLEOTIDE SEQUENCE</scope>
    <source>
        <strain evidence="3">CBS 123565</strain>
    </source>
</reference>
<organism evidence="3 4">
    <name type="scientific">Trichocladium antarcticum</name>
    <dbReference type="NCBI Taxonomy" id="1450529"/>
    <lineage>
        <taxon>Eukaryota</taxon>
        <taxon>Fungi</taxon>
        <taxon>Dikarya</taxon>
        <taxon>Ascomycota</taxon>
        <taxon>Pezizomycotina</taxon>
        <taxon>Sordariomycetes</taxon>
        <taxon>Sordariomycetidae</taxon>
        <taxon>Sordariales</taxon>
        <taxon>Chaetomiaceae</taxon>
        <taxon>Trichocladium</taxon>
    </lineage>
</organism>
<evidence type="ECO:0000313" key="3">
    <source>
        <dbReference type="EMBL" id="KAK4133486.1"/>
    </source>
</evidence>
<feature type="region of interest" description="Disordered" evidence="1">
    <location>
        <begin position="159"/>
        <end position="219"/>
    </location>
</feature>
<feature type="compositionally biased region" description="Low complexity" evidence="1">
    <location>
        <begin position="71"/>
        <end position="86"/>
    </location>
</feature>
<sequence length="571" mass="62518">MPPGPRRKDNMYEEPAVTMAARTPTQAQAFVPTPETQDIYNKMRQEEEKPSLEVLRQQASFGGFLQPPSPSHATATSPSPSHASATRSVTRALNDMNVGGEQPQNKRAGRNGPLSEAQRLRTALMRKLGACDACRGRRVKCGHLDFSAFEAAYQQAKQAADQPLDLDPSPDLRSSGPSPYQPRFSDSHDLRGVGVGQQNAMSFPPQGPPDGRNEAHEDHDVLSECSQNHQAAVAPGPQSALIFGSSRPAIPTPFLPNLVENPSRYTSAGGGISIGKQVILAGQEWWDCLWGSKDAGSATPFGVATPCTSRFRTLEDLKLHFAACHTPFHGPWFMWRCIACDFQLPSHEHLCRHCSRYTLQQMWYWAEISNSSRSTSGFLGWVATEDGSPSSRTSWTSPSAQYFGQTGGYSSMFSFGGYGNGHGAGPYRNAAQATASENVRHFDARCPKSPSSARLSCHRPGKGTWYTAFPWVVAVFSLFFTLVLVEIWPSASRSCVGRHVISRIIFNCRLTITELSVGCVVVGLVASWLFQHARFRLSQQSEHVEAQRCVMRDVFGIPQVEDDGRVGIVAG</sequence>
<feature type="region of interest" description="Disordered" evidence="1">
    <location>
        <begin position="1"/>
        <end position="87"/>
    </location>
</feature>
<reference evidence="3" key="2">
    <citation type="submission" date="2023-05" db="EMBL/GenBank/DDBJ databases">
        <authorList>
            <consortium name="Lawrence Berkeley National Laboratory"/>
            <person name="Steindorff A."/>
            <person name="Hensen N."/>
            <person name="Bonometti L."/>
            <person name="Westerberg I."/>
            <person name="Brannstrom I.O."/>
            <person name="Guillou S."/>
            <person name="Cros-Aarteil S."/>
            <person name="Calhoun S."/>
            <person name="Haridas S."/>
            <person name="Kuo A."/>
            <person name="Mondo S."/>
            <person name="Pangilinan J."/>
            <person name="Riley R."/>
            <person name="Labutti K."/>
            <person name="Andreopoulos B."/>
            <person name="Lipzen A."/>
            <person name="Chen C."/>
            <person name="Yanf M."/>
            <person name="Daum C."/>
            <person name="Ng V."/>
            <person name="Clum A."/>
            <person name="Ohm R."/>
            <person name="Martin F."/>
            <person name="Silar P."/>
            <person name="Natvig D."/>
            <person name="Lalanne C."/>
            <person name="Gautier V."/>
            <person name="Ament-Velasquez S.L."/>
            <person name="Kruys A."/>
            <person name="Hutchinson M.I."/>
            <person name="Powell A.J."/>
            <person name="Barry K."/>
            <person name="Miller A.N."/>
            <person name="Grigoriev I.V."/>
            <person name="Debuchy R."/>
            <person name="Gladieux P."/>
            <person name="Thoren M.H."/>
            <person name="Johannesson H."/>
        </authorList>
    </citation>
    <scope>NUCLEOTIDE SEQUENCE</scope>
    <source>
        <strain evidence="3">CBS 123565</strain>
    </source>
</reference>
<dbReference type="Proteomes" id="UP001304895">
    <property type="component" value="Unassembled WGS sequence"/>
</dbReference>
<evidence type="ECO:0000313" key="4">
    <source>
        <dbReference type="Proteomes" id="UP001304895"/>
    </source>
</evidence>
<feature type="transmembrane region" description="Helical" evidence="2">
    <location>
        <begin position="465"/>
        <end position="485"/>
    </location>
</feature>
<comment type="caution">
    <text evidence="3">The sequence shown here is derived from an EMBL/GenBank/DDBJ whole genome shotgun (WGS) entry which is preliminary data.</text>
</comment>
<name>A0AAN6UKP6_9PEZI</name>
<accession>A0AAN6UKP6</accession>
<keyword evidence="2" id="KW-0812">Transmembrane</keyword>
<keyword evidence="2" id="KW-0472">Membrane</keyword>
<dbReference type="EMBL" id="MU853412">
    <property type="protein sequence ID" value="KAK4133486.1"/>
    <property type="molecule type" value="Genomic_DNA"/>
</dbReference>
<evidence type="ECO:0000256" key="2">
    <source>
        <dbReference type="SAM" id="Phobius"/>
    </source>
</evidence>
<keyword evidence="2" id="KW-1133">Transmembrane helix</keyword>
<gene>
    <name evidence="3" type="ORF">BT67DRAFT_442928</name>
</gene>
<feature type="compositionally biased region" description="Basic and acidic residues" evidence="1">
    <location>
        <begin position="1"/>
        <end position="11"/>
    </location>
</feature>
<evidence type="ECO:0000256" key="1">
    <source>
        <dbReference type="SAM" id="MobiDB-lite"/>
    </source>
</evidence>
<feature type="compositionally biased region" description="Low complexity" evidence="1">
    <location>
        <begin position="159"/>
        <end position="178"/>
    </location>
</feature>
<feature type="compositionally biased region" description="Polar residues" evidence="1">
    <location>
        <begin position="23"/>
        <end position="39"/>
    </location>
</feature>
<proteinExistence type="predicted"/>
<feature type="compositionally biased region" description="Basic and acidic residues" evidence="1">
    <location>
        <begin position="41"/>
        <end position="51"/>
    </location>
</feature>
<protein>
    <submittedName>
        <fullName evidence="3">Uncharacterized protein</fullName>
    </submittedName>
</protein>
<dbReference type="AlphaFoldDB" id="A0AAN6UKP6"/>
<keyword evidence="4" id="KW-1185">Reference proteome</keyword>
<feature type="transmembrane region" description="Helical" evidence="2">
    <location>
        <begin position="506"/>
        <end position="530"/>
    </location>
</feature>